<evidence type="ECO:0000313" key="5">
    <source>
        <dbReference type="EMBL" id="QJR00888.1"/>
    </source>
</evidence>
<accession>A0A6M4G0X4</accession>
<dbReference type="GO" id="GO:0006508">
    <property type="term" value="P:proteolysis"/>
    <property type="evidence" value="ECO:0007669"/>
    <property type="project" value="UniProtKB-KW"/>
</dbReference>
<dbReference type="SUPFAM" id="SSF50789">
    <property type="entry name" value="Herpes virus serine proteinase, assemblin"/>
    <property type="match status" value="1"/>
</dbReference>
<dbReference type="RefSeq" id="WP_169859928.1">
    <property type="nucleotide sequence ID" value="NZ_CP053021.1"/>
</dbReference>
<dbReference type="Proteomes" id="UP000502611">
    <property type="component" value="Chromosome"/>
</dbReference>
<evidence type="ECO:0000313" key="6">
    <source>
        <dbReference type="Proteomes" id="UP000502611"/>
    </source>
</evidence>
<evidence type="ECO:0000256" key="1">
    <source>
        <dbReference type="ARBA" id="ARBA00022612"/>
    </source>
</evidence>
<evidence type="ECO:0000256" key="3">
    <source>
        <dbReference type="ARBA" id="ARBA00022801"/>
    </source>
</evidence>
<gene>
    <name evidence="5" type="ORF">HH800_00955</name>
</gene>
<sequence>MDELDFALDVKSINDDGDIEGLAVGYGNLDHGGDIVMPGAITASIASRKSIPMLLYHDQKRPVGVWNRFSETADGLLVKGRFSPTSAGREAREDAKCGALSGLSMGYNTVRQKFEGKARQLLEVALHEISLVTIAMNDKARVMRVKEVEDLRGRLAAGDRLTEREWETLLKKGFDLTNSEAERAVRIHLKKGQGDPDGTADPMAAFWAAMRSAPIEDLTGED</sequence>
<dbReference type="EMBL" id="CP053021">
    <property type="protein sequence ID" value="QJR00888.1"/>
    <property type="molecule type" value="Genomic_DNA"/>
</dbReference>
<dbReference type="GO" id="GO:0008233">
    <property type="term" value="F:peptidase activity"/>
    <property type="evidence" value="ECO:0007669"/>
    <property type="project" value="UniProtKB-KW"/>
</dbReference>
<keyword evidence="3" id="KW-0378">Hydrolase</keyword>
<dbReference type="NCBIfam" id="TIGR01543">
    <property type="entry name" value="proheadase_HK97"/>
    <property type="match status" value="1"/>
</dbReference>
<evidence type="ECO:0000259" key="4">
    <source>
        <dbReference type="Pfam" id="PF04586"/>
    </source>
</evidence>
<reference evidence="5 6" key="1">
    <citation type="submission" date="2020-04" db="EMBL/GenBank/DDBJ databases">
        <title>The Whole Genome Analysis of High salt-tolerant Sphingobium yanoikuyae YC-XJ2 with Aryl organophosphorus flame retardants (aryl-OPFRs)-degrading capacity and characteristics of Related phosphotriesterase.</title>
        <authorList>
            <person name="Li X."/>
        </authorList>
    </citation>
    <scope>NUCLEOTIDE SEQUENCE [LARGE SCALE GENOMIC DNA]</scope>
    <source>
        <strain evidence="5 6">YC-XJ2</strain>
    </source>
</reference>
<dbReference type="InterPro" id="IPR054613">
    <property type="entry name" value="Peptidase_S78_dom"/>
</dbReference>
<dbReference type="InterPro" id="IPR006433">
    <property type="entry name" value="Prohead_protease"/>
</dbReference>
<protein>
    <submittedName>
        <fullName evidence="5">HK97 family phage prohead protease</fullName>
    </submittedName>
</protein>
<keyword evidence="2 5" id="KW-0645">Protease</keyword>
<name>A0A6M4G0X4_SPHYA</name>
<dbReference type="AlphaFoldDB" id="A0A6M4G0X4"/>
<feature type="domain" description="Prohead serine protease" evidence="4">
    <location>
        <begin position="8"/>
        <end position="146"/>
    </location>
</feature>
<dbReference type="Pfam" id="PF04586">
    <property type="entry name" value="Peptidase_S78"/>
    <property type="match status" value="1"/>
</dbReference>
<proteinExistence type="predicted"/>
<organism evidence="5 6">
    <name type="scientific">Sphingobium yanoikuyae</name>
    <name type="common">Sphingomonas yanoikuyae</name>
    <dbReference type="NCBI Taxonomy" id="13690"/>
    <lineage>
        <taxon>Bacteria</taxon>
        <taxon>Pseudomonadati</taxon>
        <taxon>Pseudomonadota</taxon>
        <taxon>Alphaproteobacteria</taxon>
        <taxon>Sphingomonadales</taxon>
        <taxon>Sphingomonadaceae</taxon>
        <taxon>Sphingobium</taxon>
    </lineage>
</organism>
<keyword evidence="1" id="KW-1188">Viral release from host cell</keyword>
<evidence type="ECO:0000256" key="2">
    <source>
        <dbReference type="ARBA" id="ARBA00022670"/>
    </source>
</evidence>